<dbReference type="HOGENOM" id="CLU_2938808_0_0_5"/>
<evidence type="ECO:0000259" key="3">
    <source>
        <dbReference type="Pfam" id="PF03389"/>
    </source>
</evidence>
<evidence type="ECO:0000313" key="5">
    <source>
        <dbReference type="Proteomes" id="UP000007056"/>
    </source>
</evidence>
<evidence type="ECO:0000256" key="2">
    <source>
        <dbReference type="ARBA" id="ARBA00022971"/>
    </source>
</evidence>
<protein>
    <submittedName>
        <fullName evidence="4">Conjugal transfer protein TraA</fullName>
    </submittedName>
</protein>
<dbReference type="Gene3D" id="3.30.930.30">
    <property type="match status" value="1"/>
</dbReference>
<reference evidence="5" key="1">
    <citation type="submission" date="2007-09" db="EMBL/GenBank/DDBJ databases">
        <title>Complete genome sequence of Rickettsia canadensis.</title>
        <authorList>
            <person name="Madan A."/>
            <person name="Fahey J."/>
            <person name="Helton E."/>
            <person name="Ketteman M."/>
            <person name="Madan A."/>
            <person name="Rodrigues S."/>
            <person name="Sanchez A."/>
            <person name="Whiting M."/>
            <person name="Dasch G."/>
            <person name="Eremeeva M."/>
        </authorList>
    </citation>
    <scope>NUCLEOTIDE SEQUENCE [LARGE SCALE GENOMIC DNA]</scope>
    <source>
        <strain evidence="5">McKiel</strain>
    </source>
</reference>
<dbReference type="eggNOG" id="COG0507">
    <property type="taxonomic scope" value="Bacteria"/>
</dbReference>
<dbReference type="EMBL" id="CP000409">
    <property type="protein sequence ID" value="ABV73470.1"/>
    <property type="molecule type" value="Genomic_DNA"/>
</dbReference>
<sequence length="60" mass="7071">MIKLDLDDRIAITHEIIEEMGWVKNGLGVQIDIHQLHDGEKNWHAHVLVTTRRFTKDVRQ</sequence>
<dbReference type="STRING" id="293613.A1E_02630"/>
<organism evidence="4 5">
    <name type="scientific">Rickettsia canadensis (strain McKiel)</name>
    <dbReference type="NCBI Taxonomy" id="293613"/>
    <lineage>
        <taxon>Bacteria</taxon>
        <taxon>Pseudomonadati</taxon>
        <taxon>Pseudomonadota</taxon>
        <taxon>Alphaproteobacteria</taxon>
        <taxon>Rickettsiales</taxon>
        <taxon>Rickettsiaceae</taxon>
        <taxon>Rickettsieae</taxon>
        <taxon>Rickettsia</taxon>
        <taxon>belli group</taxon>
    </lineage>
</organism>
<feature type="domain" description="MobA/MobL protein" evidence="3">
    <location>
        <begin position="4"/>
        <end position="57"/>
    </location>
</feature>
<evidence type="ECO:0000313" key="4">
    <source>
        <dbReference type="EMBL" id="ABV73470.1"/>
    </source>
</evidence>
<name>A8EYN7_RICCK</name>
<dbReference type="InterPro" id="IPR005053">
    <property type="entry name" value="MobA_MobL"/>
</dbReference>
<accession>A8EYN7</accession>
<dbReference type="AlphaFoldDB" id="A8EYN7"/>
<dbReference type="Pfam" id="PF03389">
    <property type="entry name" value="MobA_MobL"/>
    <property type="match status" value="1"/>
</dbReference>
<keyword evidence="2" id="KW-0184">Conjugation</keyword>
<comment type="similarity">
    <text evidence="1">Belongs to the MobA/MobL family.</text>
</comment>
<dbReference type="KEGG" id="rcm:A1E_02630"/>
<evidence type="ECO:0000256" key="1">
    <source>
        <dbReference type="ARBA" id="ARBA00010873"/>
    </source>
</evidence>
<proteinExistence type="inferred from homology"/>
<gene>
    <name evidence="4" type="ordered locus">A1E_02630</name>
</gene>
<dbReference type="Proteomes" id="UP000007056">
    <property type="component" value="Chromosome"/>
</dbReference>